<comment type="caution">
    <text evidence="2">The sequence shown here is derived from an EMBL/GenBank/DDBJ whole genome shotgun (WGS) entry which is preliminary data.</text>
</comment>
<dbReference type="SUPFAM" id="SSF53098">
    <property type="entry name" value="Ribonuclease H-like"/>
    <property type="match status" value="1"/>
</dbReference>
<name>A0AAV0RZF8_9ROSI</name>
<dbReference type="InterPro" id="IPR002156">
    <property type="entry name" value="RNaseH_domain"/>
</dbReference>
<proteinExistence type="predicted"/>
<keyword evidence="3" id="KW-1185">Reference proteome</keyword>
<dbReference type="GO" id="GO:0003676">
    <property type="term" value="F:nucleic acid binding"/>
    <property type="evidence" value="ECO:0007669"/>
    <property type="project" value="InterPro"/>
</dbReference>
<feature type="domain" description="RNase H type-1" evidence="1">
    <location>
        <begin position="2"/>
        <end position="67"/>
    </location>
</feature>
<dbReference type="InterPro" id="IPR044730">
    <property type="entry name" value="RNase_H-like_dom_plant"/>
</dbReference>
<dbReference type="Gene3D" id="3.30.420.10">
    <property type="entry name" value="Ribonuclease H-like superfamily/Ribonuclease H"/>
    <property type="match status" value="1"/>
</dbReference>
<dbReference type="InterPro" id="IPR036397">
    <property type="entry name" value="RNaseH_sf"/>
</dbReference>
<sequence>MAAAGGIIRDELGRCRGAFASKLGVCTITRTEIIGMLEGLEMAWKKGFRKVHLETDSTTTLVLLMQHRDTD</sequence>
<dbReference type="Proteomes" id="UP001154282">
    <property type="component" value="Unassembled WGS sequence"/>
</dbReference>
<dbReference type="GO" id="GO:0004523">
    <property type="term" value="F:RNA-DNA hybrid ribonuclease activity"/>
    <property type="evidence" value="ECO:0007669"/>
    <property type="project" value="InterPro"/>
</dbReference>
<gene>
    <name evidence="2" type="ORF">LITE_LOCUS50642</name>
</gene>
<dbReference type="PANTHER" id="PTHR47723">
    <property type="entry name" value="OS05G0353850 PROTEIN"/>
    <property type="match status" value="1"/>
</dbReference>
<dbReference type="InterPro" id="IPR012337">
    <property type="entry name" value="RNaseH-like_sf"/>
</dbReference>
<dbReference type="InterPro" id="IPR053151">
    <property type="entry name" value="RNase_H-like"/>
</dbReference>
<dbReference type="Pfam" id="PF13456">
    <property type="entry name" value="RVT_3"/>
    <property type="match status" value="1"/>
</dbReference>
<evidence type="ECO:0000313" key="3">
    <source>
        <dbReference type="Proteomes" id="UP001154282"/>
    </source>
</evidence>
<dbReference type="PANTHER" id="PTHR47723:SF19">
    <property type="entry name" value="POLYNUCLEOTIDYL TRANSFERASE, RIBONUCLEASE H-LIKE SUPERFAMILY PROTEIN"/>
    <property type="match status" value="1"/>
</dbReference>
<dbReference type="CDD" id="cd06222">
    <property type="entry name" value="RNase_H_like"/>
    <property type="match status" value="1"/>
</dbReference>
<dbReference type="EMBL" id="CAMGYJ010000011">
    <property type="protein sequence ID" value="CAI0625935.1"/>
    <property type="molecule type" value="Genomic_DNA"/>
</dbReference>
<accession>A0AAV0RZF8</accession>
<organism evidence="2 3">
    <name type="scientific">Linum tenue</name>
    <dbReference type="NCBI Taxonomy" id="586396"/>
    <lineage>
        <taxon>Eukaryota</taxon>
        <taxon>Viridiplantae</taxon>
        <taxon>Streptophyta</taxon>
        <taxon>Embryophyta</taxon>
        <taxon>Tracheophyta</taxon>
        <taxon>Spermatophyta</taxon>
        <taxon>Magnoliopsida</taxon>
        <taxon>eudicotyledons</taxon>
        <taxon>Gunneridae</taxon>
        <taxon>Pentapetalae</taxon>
        <taxon>rosids</taxon>
        <taxon>fabids</taxon>
        <taxon>Malpighiales</taxon>
        <taxon>Linaceae</taxon>
        <taxon>Linum</taxon>
    </lineage>
</organism>
<protein>
    <recommendedName>
        <fullName evidence="1">RNase H type-1 domain-containing protein</fullName>
    </recommendedName>
</protein>
<evidence type="ECO:0000313" key="2">
    <source>
        <dbReference type="EMBL" id="CAI0625935.1"/>
    </source>
</evidence>
<dbReference type="AlphaFoldDB" id="A0AAV0RZF8"/>
<evidence type="ECO:0000259" key="1">
    <source>
        <dbReference type="Pfam" id="PF13456"/>
    </source>
</evidence>
<reference evidence="2" key="1">
    <citation type="submission" date="2022-08" db="EMBL/GenBank/DDBJ databases">
        <authorList>
            <person name="Gutierrez-Valencia J."/>
        </authorList>
    </citation>
    <scope>NUCLEOTIDE SEQUENCE</scope>
</reference>